<comment type="similarity">
    <text evidence="6">Belongs to the HrcA family.</text>
</comment>
<protein>
    <recommendedName>
        <fullName evidence="6">Heat-inducible transcription repressor HrcA</fullName>
    </recommendedName>
</protein>
<evidence type="ECO:0000259" key="7">
    <source>
        <dbReference type="Pfam" id="PF01628"/>
    </source>
</evidence>
<dbReference type="InterPro" id="IPR036390">
    <property type="entry name" value="WH_DNA-bd_sf"/>
</dbReference>
<gene>
    <name evidence="6 8" type="primary">hrcA</name>
    <name evidence="8" type="ORF">KCX74_19390</name>
</gene>
<dbReference type="InterPro" id="IPR029016">
    <property type="entry name" value="GAF-like_dom_sf"/>
</dbReference>
<keyword evidence="4 6" id="KW-0804">Transcription</keyword>
<dbReference type="RefSeq" id="WP_121605280.1">
    <property type="nucleotide sequence ID" value="NZ_BAAACY010000013.1"/>
</dbReference>
<dbReference type="Proteomes" id="UP000675284">
    <property type="component" value="Unassembled WGS sequence"/>
</dbReference>
<dbReference type="SUPFAM" id="SSF46785">
    <property type="entry name" value="Winged helix' DNA-binding domain"/>
    <property type="match status" value="1"/>
</dbReference>
<dbReference type="InterPro" id="IPR036388">
    <property type="entry name" value="WH-like_DNA-bd_sf"/>
</dbReference>
<evidence type="ECO:0000256" key="6">
    <source>
        <dbReference type="HAMAP-Rule" id="MF_00081"/>
    </source>
</evidence>
<dbReference type="NCBIfam" id="TIGR00331">
    <property type="entry name" value="hrcA"/>
    <property type="match status" value="1"/>
</dbReference>
<dbReference type="Gene3D" id="3.30.450.40">
    <property type="match status" value="1"/>
</dbReference>
<dbReference type="HAMAP" id="MF_00081">
    <property type="entry name" value="HrcA"/>
    <property type="match status" value="1"/>
</dbReference>
<keyword evidence="9" id="KW-1185">Reference proteome</keyword>
<name>A0A941IAP9_9BACI</name>
<dbReference type="Pfam" id="PF01628">
    <property type="entry name" value="HrcA"/>
    <property type="match status" value="1"/>
</dbReference>
<reference evidence="8" key="1">
    <citation type="submission" date="2021-04" db="EMBL/GenBank/DDBJ databases">
        <title>Isolation and polyphasic classification of algal microorganism.</title>
        <authorList>
            <person name="Wang S."/>
        </authorList>
    </citation>
    <scope>NUCLEOTIDE SEQUENCE</scope>
    <source>
        <strain evidence="8">720a</strain>
    </source>
</reference>
<dbReference type="FunFam" id="1.10.10.10:FF:000049">
    <property type="entry name" value="Heat-inducible transcription repressor HrcA"/>
    <property type="match status" value="1"/>
</dbReference>
<evidence type="ECO:0000256" key="2">
    <source>
        <dbReference type="ARBA" id="ARBA00023015"/>
    </source>
</evidence>
<dbReference type="InterPro" id="IPR021153">
    <property type="entry name" value="HrcA_C"/>
</dbReference>
<accession>A0A941IAP9</accession>
<evidence type="ECO:0000313" key="8">
    <source>
        <dbReference type="EMBL" id="MBR7798184.1"/>
    </source>
</evidence>
<evidence type="ECO:0000256" key="1">
    <source>
        <dbReference type="ARBA" id="ARBA00022491"/>
    </source>
</evidence>
<keyword evidence="3 6" id="KW-0346">Stress response</keyword>
<dbReference type="PIRSF" id="PIRSF005485">
    <property type="entry name" value="HrcA"/>
    <property type="match status" value="1"/>
</dbReference>
<dbReference type="Gene3D" id="1.10.10.10">
    <property type="entry name" value="Winged helix-like DNA-binding domain superfamily/Winged helix DNA-binding domain"/>
    <property type="match status" value="1"/>
</dbReference>
<proteinExistence type="inferred from homology"/>
<dbReference type="SUPFAM" id="SSF55781">
    <property type="entry name" value="GAF domain-like"/>
    <property type="match status" value="1"/>
</dbReference>
<sequence length="343" mass="39029">MLTERQLLILQVIIDDFIESAHPVGSRAISKKEHISFSAATIRNEMADLEDMGFLEKTHSSSGRVPSEKGYRYYVDHLISPSIMHEDGDVIKHIIQDNFFEFEQIVQMSAEVLSRLTNYTTIILGPEIFETKLKQIQIITLSSNTAVAILVTNTGHVEHRSFSIPHEIEPSDIEKMVNIMNDQLSGVPIIQLAEKFNSQIASMMKKYVSNLENSYHYLNAALIQDHPVKLYIGGKSNMLMQPEFNDVDKIRSFYAMIENEDEIASMLKQSKDGIKVSIGRENNVEAIKELSLITAAYHLGEDQTGTIALLGPTRMEYRRVISLLNILSHEMTEALYMWYKNNE</sequence>
<dbReference type="GO" id="GO:0045892">
    <property type="term" value="P:negative regulation of DNA-templated transcription"/>
    <property type="evidence" value="ECO:0007669"/>
    <property type="project" value="UniProtKB-UniRule"/>
</dbReference>
<dbReference type="Gene3D" id="3.30.390.60">
    <property type="entry name" value="Heat-inducible transcription repressor hrca homolog, domain 3"/>
    <property type="match status" value="1"/>
</dbReference>
<dbReference type="AlphaFoldDB" id="A0A941IAP9"/>
<evidence type="ECO:0000256" key="4">
    <source>
        <dbReference type="ARBA" id="ARBA00023163"/>
    </source>
</evidence>
<keyword evidence="1 6" id="KW-0678">Repressor</keyword>
<dbReference type="InterPro" id="IPR002571">
    <property type="entry name" value="HrcA"/>
</dbReference>
<dbReference type="PANTHER" id="PTHR34824">
    <property type="entry name" value="HEAT-INDUCIBLE TRANSCRIPTION REPRESSOR HRCA"/>
    <property type="match status" value="1"/>
</dbReference>
<evidence type="ECO:0000256" key="3">
    <source>
        <dbReference type="ARBA" id="ARBA00023016"/>
    </source>
</evidence>
<comment type="function">
    <text evidence="5 6">Negative regulator of class I heat shock genes (grpE-dnaK-dnaJ and groELS operons). Prevents heat-shock induction of these operons.</text>
</comment>
<dbReference type="InterPro" id="IPR023120">
    <property type="entry name" value="WHTH_transcript_rep_HrcA_IDD"/>
</dbReference>
<dbReference type="GO" id="GO:0003677">
    <property type="term" value="F:DNA binding"/>
    <property type="evidence" value="ECO:0007669"/>
    <property type="project" value="InterPro"/>
</dbReference>
<evidence type="ECO:0000313" key="9">
    <source>
        <dbReference type="Proteomes" id="UP000675284"/>
    </source>
</evidence>
<keyword evidence="2 6" id="KW-0805">Transcription regulation</keyword>
<comment type="caution">
    <text evidence="8">The sequence shown here is derived from an EMBL/GenBank/DDBJ whole genome shotgun (WGS) entry which is preliminary data.</text>
</comment>
<feature type="domain" description="Heat-inducible transcription repressor HrcA C-terminal" evidence="7">
    <location>
        <begin position="103"/>
        <end position="321"/>
    </location>
</feature>
<dbReference type="EMBL" id="JAGSOT010000095">
    <property type="protein sequence ID" value="MBR7798184.1"/>
    <property type="molecule type" value="Genomic_DNA"/>
</dbReference>
<organism evidence="8 9">
    <name type="scientific">Virgibacillus salarius</name>
    <dbReference type="NCBI Taxonomy" id="447199"/>
    <lineage>
        <taxon>Bacteria</taxon>
        <taxon>Bacillati</taxon>
        <taxon>Bacillota</taxon>
        <taxon>Bacilli</taxon>
        <taxon>Bacillales</taxon>
        <taxon>Bacillaceae</taxon>
        <taxon>Virgibacillus</taxon>
    </lineage>
</organism>
<evidence type="ECO:0000256" key="5">
    <source>
        <dbReference type="ARBA" id="ARBA00055319"/>
    </source>
</evidence>
<dbReference type="PANTHER" id="PTHR34824:SF1">
    <property type="entry name" value="HEAT-INDUCIBLE TRANSCRIPTION REPRESSOR HRCA"/>
    <property type="match status" value="1"/>
</dbReference>